<protein>
    <recommendedName>
        <fullName evidence="4">Helix-turn-helix domain-containing protein</fullName>
    </recommendedName>
</protein>
<evidence type="ECO:0000313" key="3">
    <source>
        <dbReference type="Proteomes" id="UP000465304"/>
    </source>
</evidence>
<accession>A0A7I9ZW56</accession>
<feature type="compositionally biased region" description="Basic and acidic residues" evidence="1">
    <location>
        <begin position="38"/>
        <end position="47"/>
    </location>
</feature>
<sequence length="72" mass="7766">MSAPETAEPDDVAGCHRQLKFAREARQAGDAAARARRVARDASRDAHRAGIPVEQIAAMLRVGTGTVRQWLA</sequence>
<dbReference type="Proteomes" id="UP000465304">
    <property type="component" value="Unassembled WGS sequence"/>
</dbReference>
<evidence type="ECO:0000256" key="1">
    <source>
        <dbReference type="SAM" id="MobiDB-lite"/>
    </source>
</evidence>
<organism evidence="2 3">
    <name type="scientific">Mycolicibacterium hippocampi</name>
    <dbReference type="NCBI Taxonomy" id="659824"/>
    <lineage>
        <taxon>Bacteria</taxon>
        <taxon>Bacillati</taxon>
        <taxon>Actinomycetota</taxon>
        <taxon>Actinomycetes</taxon>
        <taxon>Mycobacteriales</taxon>
        <taxon>Mycobacteriaceae</taxon>
        <taxon>Mycolicibacterium</taxon>
    </lineage>
</organism>
<name>A0A7I9ZW56_9MYCO</name>
<feature type="region of interest" description="Disordered" evidence="1">
    <location>
        <begin position="26"/>
        <end position="47"/>
    </location>
</feature>
<comment type="caution">
    <text evidence="2">The sequence shown here is derived from an EMBL/GenBank/DDBJ whole genome shotgun (WGS) entry which is preliminary data.</text>
</comment>
<evidence type="ECO:0000313" key="2">
    <source>
        <dbReference type="EMBL" id="GFH05033.1"/>
    </source>
</evidence>
<dbReference type="RefSeq" id="WP_163894472.1">
    <property type="nucleotide sequence ID" value="NZ_BLLB01000002.1"/>
</dbReference>
<proteinExistence type="predicted"/>
<dbReference type="AlphaFoldDB" id="A0A7I9ZW56"/>
<reference evidence="2 3" key="1">
    <citation type="journal article" date="2019" name="Emerg. Microbes Infect.">
        <title>Comprehensive subspecies identification of 175 nontuberculous mycobacteria species based on 7547 genomic profiles.</title>
        <authorList>
            <person name="Matsumoto Y."/>
            <person name="Kinjo T."/>
            <person name="Motooka D."/>
            <person name="Nabeya D."/>
            <person name="Jung N."/>
            <person name="Uechi K."/>
            <person name="Horii T."/>
            <person name="Iida T."/>
            <person name="Fujita J."/>
            <person name="Nakamura S."/>
        </authorList>
    </citation>
    <scope>NUCLEOTIDE SEQUENCE [LARGE SCALE GENOMIC DNA]</scope>
    <source>
        <strain evidence="2 3">JCM 30996</strain>
    </source>
</reference>
<evidence type="ECO:0008006" key="4">
    <source>
        <dbReference type="Google" id="ProtNLM"/>
    </source>
</evidence>
<dbReference type="EMBL" id="BLLB01000002">
    <property type="protein sequence ID" value="GFH05033.1"/>
    <property type="molecule type" value="Genomic_DNA"/>
</dbReference>
<keyword evidence="3" id="KW-1185">Reference proteome</keyword>
<gene>
    <name evidence="2" type="ORF">MHIP_55160</name>
</gene>